<dbReference type="PANTHER" id="PTHR11261">
    <property type="entry name" value="INTERPHOTORECEPTOR RETINOID-BINDING PROTEIN"/>
    <property type="match status" value="1"/>
</dbReference>
<gene>
    <name evidence="3" type="ORF">GTP56_11915</name>
</gene>
<feature type="domain" description="Tail specific protease" evidence="2">
    <location>
        <begin position="80"/>
        <end position="318"/>
    </location>
</feature>
<dbReference type="AlphaFoldDB" id="A0A7X4H101"/>
<dbReference type="GO" id="GO:0008236">
    <property type="term" value="F:serine-type peptidase activity"/>
    <property type="evidence" value="ECO:0007669"/>
    <property type="project" value="InterPro"/>
</dbReference>
<accession>A0A7X4H101</accession>
<dbReference type="CDD" id="cd07563">
    <property type="entry name" value="Peptidase_S41_IRBP"/>
    <property type="match status" value="1"/>
</dbReference>
<dbReference type="PANTHER" id="PTHR11261:SF3">
    <property type="entry name" value="RETINOL-BINDING PROTEIN 3"/>
    <property type="match status" value="1"/>
</dbReference>
<keyword evidence="1" id="KW-0732">Signal</keyword>
<proteinExistence type="predicted"/>
<dbReference type="InterPro" id="IPR005151">
    <property type="entry name" value="Tail-specific_protease"/>
</dbReference>
<name>A0A7X4H101_9BURK</name>
<evidence type="ECO:0000256" key="1">
    <source>
        <dbReference type="SAM" id="SignalP"/>
    </source>
</evidence>
<dbReference type="Gene3D" id="3.30.750.44">
    <property type="match status" value="1"/>
</dbReference>
<dbReference type="Gene3D" id="3.90.226.10">
    <property type="entry name" value="2-enoyl-CoA Hydratase, Chain A, domain 1"/>
    <property type="match status" value="1"/>
</dbReference>
<feature type="chain" id="PRO_5031166134" description="Tail specific protease domain-containing protein" evidence="1">
    <location>
        <begin position="21"/>
        <end position="350"/>
    </location>
</feature>
<reference evidence="3 4" key="1">
    <citation type="submission" date="2019-12" db="EMBL/GenBank/DDBJ databases">
        <title>Novel species isolated from a subtropical stream in China.</title>
        <authorList>
            <person name="Lu H."/>
        </authorList>
    </citation>
    <scope>NUCLEOTIDE SEQUENCE [LARGE SCALE GENOMIC DNA]</scope>
    <source>
        <strain evidence="3 4">FT134W</strain>
    </source>
</reference>
<protein>
    <recommendedName>
        <fullName evidence="2">Tail specific protease domain-containing protein</fullName>
    </recommendedName>
</protein>
<sequence length="350" mass="38185">MGRQRWIAAALLLLMTGAGAQTATAPALDEALDAPTRAHIINEYARRLTEQHVDGPRAKAAADDLRKHLARGEYDEQLTARSLAARVTRDLAAVAPDRHTYLEWVPYDLGDERQRPVPPAQSADNFGLRRFETLADNVGYLKITRFGPLDRASIEAAGRFMAQAADCPALIIDVRDAGGDGQAMAALLSSYLLVDQRSYIFRDKQLHLHDQIDREGHVTAEYWTTSDLAGKRFGGYKPLYVLVNEKTNGAAEGFAYDLQQYVKRAVVVGAPTLGDARVGLKQRISRQLQTSIAVTRASNVITRANWESMGVQPDRMTTSGAALDTALQLARPAILVQPATGKARAAQSAP</sequence>
<dbReference type="SMART" id="SM00245">
    <property type="entry name" value="TSPc"/>
    <property type="match status" value="1"/>
</dbReference>
<dbReference type="SUPFAM" id="SSF52096">
    <property type="entry name" value="ClpP/crotonase"/>
    <property type="match status" value="1"/>
</dbReference>
<dbReference type="Pfam" id="PF03572">
    <property type="entry name" value="Peptidase_S41"/>
    <property type="match status" value="1"/>
</dbReference>
<evidence type="ECO:0000313" key="4">
    <source>
        <dbReference type="Proteomes" id="UP000469734"/>
    </source>
</evidence>
<comment type="caution">
    <text evidence="3">The sequence shown here is derived from an EMBL/GenBank/DDBJ whole genome shotgun (WGS) entry which is preliminary data.</text>
</comment>
<organism evidence="3 4">
    <name type="scientific">Duganella margarita</name>
    <dbReference type="NCBI Taxonomy" id="2692170"/>
    <lineage>
        <taxon>Bacteria</taxon>
        <taxon>Pseudomonadati</taxon>
        <taxon>Pseudomonadota</taxon>
        <taxon>Betaproteobacteria</taxon>
        <taxon>Burkholderiales</taxon>
        <taxon>Oxalobacteraceae</taxon>
        <taxon>Telluria group</taxon>
        <taxon>Duganella</taxon>
    </lineage>
</organism>
<feature type="signal peptide" evidence="1">
    <location>
        <begin position="1"/>
        <end position="20"/>
    </location>
</feature>
<evidence type="ECO:0000313" key="3">
    <source>
        <dbReference type="EMBL" id="MYM72905.1"/>
    </source>
</evidence>
<dbReference type="Proteomes" id="UP000469734">
    <property type="component" value="Unassembled WGS sequence"/>
</dbReference>
<dbReference type="InterPro" id="IPR029045">
    <property type="entry name" value="ClpP/crotonase-like_dom_sf"/>
</dbReference>
<dbReference type="RefSeq" id="WP_161050245.1">
    <property type="nucleotide sequence ID" value="NZ_WWCR01000010.1"/>
</dbReference>
<dbReference type="GO" id="GO:0006508">
    <property type="term" value="P:proteolysis"/>
    <property type="evidence" value="ECO:0007669"/>
    <property type="project" value="InterPro"/>
</dbReference>
<evidence type="ECO:0000259" key="2">
    <source>
        <dbReference type="SMART" id="SM00245"/>
    </source>
</evidence>
<dbReference type="EMBL" id="WWCR01000010">
    <property type="protein sequence ID" value="MYM72905.1"/>
    <property type="molecule type" value="Genomic_DNA"/>
</dbReference>